<sequence length="734" mass="81824">MTTKFAKVPISALPLPPPSHILTHNLTPDPNEPTPSDFIHNVLQNRPSIQRRARLLPGEAHFTYVSPMPLEFPYQVPPIPPSETDTVDKAAYIEKWLRAHEATIPAETSPSPNGLTKWVSQVRDEKRVLVGLSETCLRDCLPHLDVGDAFAVLGRPALVPSSSDSNSEIGAEAGEEARVGDLGQDADTSPAARVRQELVDVLSGHAVLMSADGQGYAPWSLRYSGHQFGSWAGQLGDGRAMSILSTLHPVERGVTYELQLKGAGRTPFSRTADGLAVLRSSIREFLCSEAMHALSIPTTRSLSLVYLPELPVIRERIERACIFTRVAESFIRIGNFEALSPPTKMFFFGGGQQDADYDASRILGEYIVKKVLKLETVNVDAGDAWGKVLVFEVTRRNARMVAAWQAYGFMHGVINTDNVSIMGLTIDYGPYAFMDVFDPYHICNHSDSEGRYAYMHQPNMIVYACRALLNALAPLIGAEISLGNKAVKQGWAADVSSDTFQSWRTTALEETQSEMERILQETCAVEYNHLLRKRLALRLKVDTDQSAIFQPLLDMMERQRLDFHGTFRKLSGFRRGMVRDGEERGGRTHDLGAFVGGLLQGTPEPDQLDYARATEEWLEWLENYADRIDREASEWAGEPDYDAARERAVKAANPRFVLRQWLLEEVIKKVETDPMTGRRVLAKVMEMACSPFEPWGAEGDDTPDSALDPEIREERRYCGMGEKRLLGFQCSCSS</sequence>
<dbReference type="Pfam" id="PF02696">
    <property type="entry name" value="SelO"/>
    <property type="match status" value="1"/>
</dbReference>
<evidence type="ECO:0000256" key="7">
    <source>
        <dbReference type="ARBA" id="ARBA00022840"/>
    </source>
</evidence>
<evidence type="ECO:0000256" key="9">
    <source>
        <dbReference type="ARBA" id="ARBA00031547"/>
    </source>
</evidence>
<reference evidence="10" key="1">
    <citation type="submission" date="2021-03" db="EMBL/GenBank/DDBJ databases">
        <title>Evolutionary innovations through gain and loss of genes in the ectomycorrhizal Boletales.</title>
        <authorList>
            <person name="Wu G."/>
            <person name="Miyauchi S."/>
            <person name="Morin E."/>
            <person name="Yang Z.-L."/>
            <person name="Xu J."/>
            <person name="Martin F.M."/>
        </authorList>
    </citation>
    <scope>NUCLEOTIDE SEQUENCE</scope>
    <source>
        <strain evidence="10">BR01</strain>
    </source>
</reference>
<accession>A0A8I2YM36</accession>
<dbReference type="Proteomes" id="UP000683000">
    <property type="component" value="Unassembled WGS sequence"/>
</dbReference>
<keyword evidence="7" id="KW-0067">ATP-binding</keyword>
<gene>
    <name evidence="10" type="ORF">JVT61DRAFT_4514</name>
</gene>
<keyword evidence="5" id="KW-0479">Metal-binding</keyword>
<evidence type="ECO:0000256" key="3">
    <source>
        <dbReference type="ARBA" id="ARBA00022679"/>
    </source>
</evidence>
<comment type="caution">
    <text evidence="10">The sequence shown here is derived from an EMBL/GenBank/DDBJ whole genome shotgun (WGS) entry which is preliminary data.</text>
</comment>
<keyword evidence="4" id="KW-0548">Nucleotidyltransferase</keyword>
<keyword evidence="8" id="KW-0460">Magnesium</keyword>
<evidence type="ECO:0000256" key="5">
    <source>
        <dbReference type="ARBA" id="ARBA00022723"/>
    </source>
</evidence>
<dbReference type="PANTHER" id="PTHR32057">
    <property type="entry name" value="PROTEIN ADENYLYLTRANSFERASE SELO, MITOCHONDRIAL"/>
    <property type="match status" value="1"/>
</dbReference>
<dbReference type="GO" id="GO:0070733">
    <property type="term" value="F:AMPylase activity"/>
    <property type="evidence" value="ECO:0007669"/>
    <property type="project" value="TreeGrafter"/>
</dbReference>
<organism evidence="10 11">
    <name type="scientific">Boletus reticuloceps</name>
    <dbReference type="NCBI Taxonomy" id="495285"/>
    <lineage>
        <taxon>Eukaryota</taxon>
        <taxon>Fungi</taxon>
        <taxon>Dikarya</taxon>
        <taxon>Basidiomycota</taxon>
        <taxon>Agaricomycotina</taxon>
        <taxon>Agaricomycetes</taxon>
        <taxon>Agaricomycetidae</taxon>
        <taxon>Boletales</taxon>
        <taxon>Boletineae</taxon>
        <taxon>Boletaceae</taxon>
        <taxon>Boletoideae</taxon>
        <taxon>Boletus</taxon>
    </lineage>
</organism>
<evidence type="ECO:0000256" key="1">
    <source>
        <dbReference type="ARBA" id="ARBA00001946"/>
    </source>
</evidence>
<dbReference type="GO" id="GO:0046872">
    <property type="term" value="F:metal ion binding"/>
    <property type="evidence" value="ECO:0007669"/>
    <property type="project" value="UniProtKB-KW"/>
</dbReference>
<dbReference type="OrthoDB" id="10254721at2759"/>
<dbReference type="AlphaFoldDB" id="A0A8I2YM36"/>
<dbReference type="GO" id="GO:0005739">
    <property type="term" value="C:mitochondrion"/>
    <property type="evidence" value="ECO:0007669"/>
    <property type="project" value="TreeGrafter"/>
</dbReference>
<protein>
    <recommendedName>
        <fullName evidence="9">Selenoprotein O</fullName>
    </recommendedName>
</protein>
<evidence type="ECO:0000256" key="2">
    <source>
        <dbReference type="ARBA" id="ARBA00009747"/>
    </source>
</evidence>
<dbReference type="GO" id="GO:0005524">
    <property type="term" value="F:ATP binding"/>
    <property type="evidence" value="ECO:0007669"/>
    <property type="project" value="UniProtKB-KW"/>
</dbReference>
<evidence type="ECO:0000256" key="6">
    <source>
        <dbReference type="ARBA" id="ARBA00022741"/>
    </source>
</evidence>
<dbReference type="InterPro" id="IPR003846">
    <property type="entry name" value="SelO"/>
</dbReference>
<keyword evidence="6" id="KW-0547">Nucleotide-binding</keyword>
<evidence type="ECO:0000256" key="4">
    <source>
        <dbReference type="ARBA" id="ARBA00022695"/>
    </source>
</evidence>
<evidence type="ECO:0000313" key="11">
    <source>
        <dbReference type="Proteomes" id="UP000683000"/>
    </source>
</evidence>
<keyword evidence="11" id="KW-1185">Reference proteome</keyword>
<dbReference type="EMBL" id="JAGFBS010000018">
    <property type="protein sequence ID" value="KAG6374471.1"/>
    <property type="molecule type" value="Genomic_DNA"/>
</dbReference>
<comment type="cofactor">
    <cofactor evidence="1">
        <name>Mg(2+)</name>
        <dbReference type="ChEBI" id="CHEBI:18420"/>
    </cofactor>
</comment>
<proteinExistence type="inferred from homology"/>
<dbReference type="PANTHER" id="PTHR32057:SF14">
    <property type="entry name" value="PROTEIN ADENYLYLTRANSFERASE SELO, MITOCHONDRIAL"/>
    <property type="match status" value="1"/>
</dbReference>
<evidence type="ECO:0000313" key="10">
    <source>
        <dbReference type="EMBL" id="KAG6374471.1"/>
    </source>
</evidence>
<keyword evidence="3" id="KW-0808">Transferase</keyword>
<comment type="similarity">
    <text evidence="2">Belongs to the SELO family.</text>
</comment>
<name>A0A8I2YM36_9AGAM</name>
<evidence type="ECO:0000256" key="8">
    <source>
        <dbReference type="ARBA" id="ARBA00022842"/>
    </source>
</evidence>